<evidence type="ECO:0000313" key="3">
    <source>
        <dbReference type="Proteomes" id="UP000193498"/>
    </source>
</evidence>
<dbReference type="EMBL" id="MCFE01000380">
    <property type="protein sequence ID" value="ORX90451.1"/>
    <property type="molecule type" value="Genomic_DNA"/>
</dbReference>
<reference evidence="2 3" key="1">
    <citation type="submission" date="2016-07" db="EMBL/GenBank/DDBJ databases">
        <title>Pervasive Adenine N6-methylation of Active Genes in Fungi.</title>
        <authorList>
            <consortium name="DOE Joint Genome Institute"/>
            <person name="Mondo S.J."/>
            <person name="Dannebaum R.O."/>
            <person name="Kuo R.C."/>
            <person name="Labutti K."/>
            <person name="Haridas S."/>
            <person name="Kuo A."/>
            <person name="Salamov A."/>
            <person name="Ahrendt S.R."/>
            <person name="Lipzen A."/>
            <person name="Sullivan W."/>
            <person name="Andreopoulos W.B."/>
            <person name="Clum A."/>
            <person name="Lindquist E."/>
            <person name="Daum C."/>
            <person name="Ramamoorthy G.K."/>
            <person name="Gryganskyi A."/>
            <person name="Culley D."/>
            <person name="Magnuson J.K."/>
            <person name="James T.Y."/>
            <person name="O'Malley M.A."/>
            <person name="Stajich J.E."/>
            <person name="Spatafora J.W."/>
            <person name="Visel A."/>
            <person name="Grigoriev I.V."/>
        </authorList>
    </citation>
    <scope>NUCLEOTIDE SEQUENCE [LARGE SCALE GENOMIC DNA]</scope>
    <source>
        <strain evidence="2 3">CBS 931.73</strain>
    </source>
</reference>
<accession>A0A1Y1XXI7</accession>
<name>A0A1Y1XXI7_9FUNG</name>
<dbReference type="InParanoid" id="A0A1Y1XXI7"/>
<feature type="region of interest" description="Disordered" evidence="1">
    <location>
        <begin position="94"/>
        <end position="136"/>
    </location>
</feature>
<dbReference type="Proteomes" id="UP000193498">
    <property type="component" value="Unassembled WGS sequence"/>
</dbReference>
<feature type="compositionally biased region" description="Polar residues" evidence="1">
    <location>
        <begin position="115"/>
        <end position="130"/>
    </location>
</feature>
<comment type="caution">
    <text evidence="2">The sequence shown here is derived from an EMBL/GenBank/DDBJ whole genome shotgun (WGS) entry which is preliminary data.</text>
</comment>
<evidence type="ECO:0000313" key="2">
    <source>
        <dbReference type="EMBL" id="ORX90451.1"/>
    </source>
</evidence>
<proteinExistence type="predicted"/>
<feature type="region of interest" description="Disordered" evidence="1">
    <location>
        <begin position="186"/>
        <end position="207"/>
    </location>
</feature>
<organism evidence="2 3">
    <name type="scientific">Basidiobolus meristosporus CBS 931.73</name>
    <dbReference type="NCBI Taxonomy" id="1314790"/>
    <lineage>
        <taxon>Eukaryota</taxon>
        <taxon>Fungi</taxon>
        <taxon>Fungi incertae sedis</taxon>
        <taxon>Zoopagomycota</taxon>
        <taxon>Entomophthoromycotina</taxon>
        <taxon>Basidiobolomycetes</taxon>
        <taxon>Basidiobolales</taxon>
        <taxon>Basidiobolaceae</taxon>
        <taxon>Basidiobolus</taxon>
    </lineage>
</organism>
<sequence>MKRNPGIARITGNTMRSSVLRNNPLDSPLFDSPSVDFASMSLLHESRHRKGPSLPGAEDLDSTIDESRFQMKPTYRLGNLTPFLDESLSPETRRFTMDSPIGYSPTRDKHLESLRSPSITPLSARSNGSRQRTRPKSMIVAGSSYANELMNSDDEPRLRSISATGGPATPTNISQHTDALCSTPVGSLSTPRGIGNSIPGNLKSPYSPTKMFNEVPDSSGKLSTTRSISGGFLNPHGRNTSEISSRLNGYLSHRESGEATSHFTDKQVQVVQQVVQECLREYITEAQVSIREELKTMQLEMEEMREDWLQIQVGQHQKMEEELKRLHAHWPKLRFNERPPG</sequence>
<gene>
    <name evidence="2" type="ORF">K493DRAFT_340012</name>
</gene>
<dbReference type="AlphaFoldDB" id="A0A1Y1XXI7"/>
<evidence type="ECO:0000256" key="1">
    <source>
        <dbReference type="SAM" id="MobiDB-lite"/>
    </source>
</evidence>
<protein>
    <submittedName>
        <fullName evidence="2">Uncharacterized protein</fullName>
    </submittedName>
</protein>
<keyword evidence="3" id="KW-1185">Reference proteome</keyword>